<proteinExistence type="predicted"/>
<keyword evidence="1" id="KW-0103">Bromodomain</keyword>
<dbReference type="GO" id="GO:0006325">
    <property type="term" value="P:chromatin organization"/>
    <property type="evidence" value="ECO:0007669"/>
    <property type="project" value="UniProtKB-ARBA"/>
</dbReference>
<feature type="compositionally biased region" description="Polar residues" evidence="2">
    <location>
        <begin position="155"/>
        <end position="172"/>
    </location>
</feature>
<dbReference type="EMBL" id="CALLCH030000016">
    <property type="protein sequence ID" value="CAI4217354.1"/>
    <property type="molecule type" value="Genomic_DNA"/>
</dbReference>
<dbReference type="OrthoDB" id="21449at2759"/>
<dbReference type="Gene3D" id="1.20.920.10">
    <property type="entry name" value="Bromodomain-like"/>
    <property type="match status" value="1"/>
</dbReference>
<protein>
    <recommendedName>
        <fullName evidence="3">Bromo domain-containing protein</fullName>
    </recommendedName>
</protein>
<feature type="compositionally biased region" description="Low complexity" evidence="2">
    <location>
        <begin position="437"/>
        <end position="476"/>
    </location>
</feature>
<evidence type="ECO:0000313" key="4">
    <source>
        <dbReference type="EMBL" id="CAI4217354.1"/>
    </source>
</evidence>
<accession>A0A9P1H5W0</accession>
<feature type="region of interest" description="Disordered" evidence="2">
    <location>
        <begin position="292"/>
        <end position="399"/>
    </location>
</feature>
<feature type="domain" description="Bromo" evidence="3">
    <location>
        <begin position="703"/>
        <end position="806"/>
    </location>
</feature>
<dbReference type="GO" id="GO:0035267">
    <property type="term" value="C:NuA4 histone acetyltransferase complex"/>
    <property type="evidence" value="ECO:0007669"/>
    <property type="project" value="TreeGrafter"/>
</dbReference>
<dbReference type="PANTHER" id="PTHR15398">
    <property type="entry name" value="BROMODOMAIN-CONTAINING PROTEIN 8"/>
    <property type="match status" value="1"/>
</dbReference>
<reference evidence="4" key="1">
    <citation type="submission" date="2022-11" db="EMBL/GenBank/DDBJ databases">
        <authorList>
            <person name="Scott C."/>
            <person name="Bruce N."/>
        </authorList>
    </citation>
    <scope>NUCLEOTIDE SEQUENCE</scope>
</reference>
<dbReference type="SUPFAM" id="SSF47370">
    <property type="entry name" value="Bromodomain"/>
    <property type="match status" value="1"/>
</dbReference>
<feature type="compositionally biased region" description="Polar residues" evidence="2">
    <location>
        <begin position="544"/>
        <end position="556"/>
    </location>
</feature>
<dbReference type="AlphaFoldDB" id="A0A9P1H5W0"/>
<feature type="compositionally biased region" description="Low complexity" evidence="2">
    <location>
        <begin position="875"/>
        <end position="886"/>
    </location>
</feature>
<evidence type="ECO:0000313" key="5">
    <source>
        <dbReference type="Proteomes" id="UP000838763"/>
    </source>
</evidence>
<dbReference type="InterPro" id="IPR036427">
    <property type="entry name" value="Bromodomain-like_sf"/>
</dbReference>
<dbReference type="Pfam" id="PF00439">
    <property type="entry name" value="Bromodomain"/>
    <property type="match status" value="1"/>
</dbReference>
<feature type="compositionally biased region" description="Polar residues" evidence="2">
    <location>
        <begin position="411"/>
        <end position="431"/>
    </location>
</feature>
<feature type="region of interest" description="Disordered" evidence="2">
    <location>
        <begin position="858"/>
        <end position="890"/>
    </location>
</feature>
<dbReference type="PANTHER" id="PTHR15398:SF4">
    <property type="entry name" value="BROMODOMAIN-CONTAINING PROTEIN 8 ISOFORM X1"/>
    <property type="match status" value="1"/>
</dbReference>
<gene>
    <name evidence="4" type="ORF">PPNO1_LOCUS6967</name>
</gene>
<evidence type="ECO:0000259" key="3">
    <source>
        <dbReference type="Pfam" id="PF00439"/>
    </source>
</evidence>
<feature type="compositionally biased region" description="Low complexity" evidence="2">
    <location>
        <begin position="587"/>
        <end position="604"/>
    </location>
</feature>
<evidence type="ECO:0000256" key="1">
    <source>
        <dbReference type="ARBA" id="ARBA00023117"/>
    </source>
</evidence>
<feature type="compositionally biased region" description="Pro residues" evidence="2">
    <location>
        <begin position="375"/>
        <end position="386"/>
    </location>
</feature>
<feature type="region of interest" description="Disordered" evidence="2">
    <location>
        <begin position="259"/>
        <end position="280"/>
    </location>
</feature>
<comment type="caution">
    <text evidence="4">The sequence shown here is derived from an EMBL/GenBank/DDBJ whole genome shotgun (WGS) entry which is preliminary data.</text>
</comment>
<name>A0A9P1H5W0_9PEZI</name>
<dbReference type="Proteomes" id="UP000838763">
    <property type="component" value="Unassembled WGS sequence"/>
</dbReference>
<keyword evidence="5" id="KW-1185">Reference proteome</keyword>
<feature type="region of interest" description="Disordered" evidence="2">
    <location>
        <begin position="520"/>
        <end position="708"/>
    </location>
</feature>
<feature type="compositionally biased region" description="Low complexity" evidence="2">
    <location>
        <begin position="527"/>
        <end position="543"/>
    </location>
</feature>
<sequence length="984" mass="106414">MHPLSEYSHFEIVFFFRLADKHHQNLDLVSAILRSHPLVTQEKGYNADRLSVPSLLNLVRQLLEEDHRVQSAATGDRVPSATANLVKFNEPPPADEKLIQDAIERIWARSWKRLSDDLIKSVRECDEEGNNLLKQIEELKALEAGTNPVRPATGRNGTSVTSQHPTWATSSPLAAPVPEIVKKGSSPAPSNVAPKREGTPGGRASQPHHPHPLRPLQPLATAGKPDPCQQQLMRQQNPSFHPVAWELNRLSRLLSNGKPRIKVPKTHPFNGHSNQTPRDPYPYLFLVLPPRRPYNHLNQHNRHSQHNQHSQHSQHNPHEMARCDRPCNPDRHTSPCARAPAPGSPSANTPKPVLAPPQVAPHPLALTCPRRYPRSPRPAPLSPTPPLRNRGRTRPFPFLPCRSASATAYSNNRHYSSAESAPVATHSQQPLQRPAGTAQPPTVPPVSTTTAPVPAKAPQTPTPASSAASRPAATRQVPAQPKLETPKPPTLVTPRQPLQDTSVLRNTAIATLQKRLSGIRTSSFSAPQSPKTPQTTTPTLLKTGHSTKWVISSTPSTPGPTDVDIGEAQSPAFEQLTSPIRKPATLQPSTPQPSRKSPRPSSQKLDTTISKPARDRPSRATQIARGNALAATRRSQSVASQADELSIDHGDLNGKVKDEVMTPRMPGSVAPEETGDTTADESVTSKRAVGPSSATRASHKRKRPLDQIGSHRHANMFANPIRERDAPNYSGIVLQPQNIMSIKKAITHGNRIATQTAASLPGGDPGTPVVLLPISEDLVPPKGIINSAQLERELVHMFCNAVMYNPDPDRGPGPGFMKRQQGGDDSLGYQMDEFGVVRSTRDMFVEVEKLLTDLRNAESQRGVPSASAVSLTPRATSTAGVAATGGDETADDMDELAQDDGTSTANAAVRVSNPAWTEIAPLTMPPAKIPAKRSLLALDCLSEGHLAKEFEPVDVDVGVGEDVAAAAAAGSAKYKFAGERQGWR</sequence>
<feature type="region of interest" description="Disordered" evidence="2">
    <location>
        <begin position="411"/>
        <end position="498"/>
    </location>
</feature>
<evidence type="ECO:0000256" key="2">
    <source>
        <dbReference type="SAM" id="MobiDB-lite"/>
    </source>
</evidence>
<feature type="compositionally biased region" description="Basic and acidic residues" evidence="2">
    <location>
        <begin position="316"/>
        <end position="333"/>
    </location>
</feature>
<organism evidence="4 5">
    <name type="scientific">Parascedosporium putredinis</name>
    <dbReference type="NCBI Taxonomy" id="1442378"/>
    <lineage>
        <taxon>Eukaryota</taxon>
        <taxon>Fungi</taxon>
        <taxon>Dikarya</taxon>
        <taxon>Ascomycota</taxon>
        <taxon>Pezizomycotina</taxon>
        <taxon>Sordariomycetes</taxon>
        <taxon>Hypocreomycetidae</taxon>
        <taxon>Microascales</taxon>
        <taxon>Microascaceae</taxon>
        <taxon>Parascedosporium</taxon>
    </lineage>
</organism>
<feature type="compositionally biased region" description="Basic and acidic residues" evidence="2">
    <location>
        <begin position="646"/>
        <end position="661"/>
    </location>
</feature>
<dbReference type="InterPro" id="IPR001487">
    <property type="entry name" value="Bromodomain"/>
</dbReference>
<feature type="region of interest" description="Disordered" evidence="2">
    <location>
        <begin position="145"/>
        <end position="227"/>
    </location>
</feature>